<gene>
    <name evidence="2" type="ORF">BJ875DRAFT_480750</name>
</gene>
<organism evidence="2 3">
    <name type="scientific">Amylocarpus encephaloides</name>
    <dbReference type="NCBI Taxonomy" id="45428"/>
    <lineage>
        <taxon>Eukaryota</taxon>
        <taxon>Fungi</taxon>
        <taxon>Dikarya</taxon>
        <taxon>Ascomycota</taxon>
        <taxon>Pezizomycotina</taxon>
        <taxon>Leotiomycetes</taxon>
        <taxon>Helotiales</taxon>
        <taxon>Helotiales incertae sedis</taxon>
        <taxon>Amylocarpus</taxon>
    </lineage>
</organism>
<keyword evidence="1" id="KW-0732">Signal</keyword>
<protein>
    <submittedName>
        <fullName evidence="2">Uncharacterized protein</fullName>
    </submittedName>
</protein>
<sequence>MRFTVNIIALCLAVAGAKSEEVEDKCPKGEIACLDVINNSFCIEGIALNNPMDATKEELVKCVEYDGMSSKLPGATKYCRCPGCHSAPINAVIERLFPAPCS</sequence>
<name>A0A9P7YR01_9HELO</name>
<reference evidence="2" key="1">
    <citation type="journal article" date="2021" name="IMA Fungus">
        <title>Genomic characterization of three marine fungi, including Emericellopsis atlantica sp. nov. with signatures of a generalist lifestyle and marine biomass degradation.</title>
        <authorList>
            <person name="Hagestad O.C."/>
            <person name="Hou L."/>
            <person name="Andersen J.H."/>
            <person name="Hansen E.H."/>
            <person name="Altermark B."/>
            <person name="Li C."/>
            <person name="Kuhnert E."/>
            <person name="Cox R.J."/>
            <person name="Crous P.W."/>
            <person name="Spatafora J.W."/>
            <person name="Lail K."/>
            <person name="Amirebrahimi M."/>
            <person name="Lipzen A."/>
            <person name="Pangilinan J."/>
            <person name="Andreopoulos W."/>
            <person name="Hayes R.D."/>
            <person name="Ng V."/>
            <person name="Grigoriev I.V."/>
            <person name="Jackson S.A."/>
            <person name="Sutton T.D.S."/>
            <person name="Dobson A.D.W."/>
            <person name="Rama T."/>
        </authorList>
    </citation>
    <scope>NUCLEOTIDE SEQUENCE</scope>
    <source>
        <strain evidence="2">TRa018bII</strain>
    </source>
</reference>
<comment type="caution">
    <text evidence="2">The sequence shown here is derived from an EMBL/GenBank/DDBJ whole genome shotgun (WGS) entry which is preliminary data.</text>
</comment>
<accession>A0A9P7YR01</accession>
<feature type="chain" id="PRO_5040130442" evidence="1">
    <location>
        <begin position="20"/>
        <end position="102"/>
    </location>
</feature>
<feature type="signal peptide" evidence="1">
    <location>
        <begin position="1"/>
        <end position="19"/>
    </location>
</feature>
<evidence type="ECO:0000256" key="1">
    <source>
        <dbReference type="SAM" id="SignalP"/>
    </source>
</evidence>
<evidence type="ECO:0000313" key="3">
    <source>
        <dbReference type="Proteomes" id="UP000824998"/>
    </source>
</evidence>
<keyword evidence="3" id="KW-1185">Reference proteome</keyword>
<proteinExistence type="predicted"/>
<evidence type="ECO:0000313" key="2">
    <source>
        <dbReference type="EMBL" id="KAG9238061.1"/>
    </source>
</evidence>
<dbReference type="Proteomes" id="UP000824998">
    <property type="component" value="Unassembled WGS sequence"/>
</dbReference>
<dbReference type="EMBL" id="MU251376">
    <property type="protein sequence ID" value="KAG9238061.1"/>
    <property type="molecule type" value="Genomic_DNA"/>
</dbReference>
<dbReference type="AlphaFoldDB" id="A0A9P7YR01"/>
<dbReference type="OrthoDB" id="4588160at2759"/>